<accession>A0A1H4EQK6</accession>
<evidence type="ECO:0000313" key="1">
    <source>
        <dbReference type="EMBL" id="SEA86562.1"/>
    </source>
</evidence>
<dbReference type="InterPro" id="IPR022798">
    <property type="entry name" value="BcsD_bac"/>
</dbReference>
<dbReference type="RefSeq" id="WP_074729033.1">
    <property type="nucleotide sequence ID" value="NZ_FNQS01000010.1"/>
</dbReference>
<protein>
    <submittedName>
        <fullName evidence="1">Cellulose synthase subunit D</fullName>
    </submittedName>
</protein>
<dbReference type="EMBL" id="FNQS01000010">
    <property type="protein sequence ID" value="SEA86562.1"/>
    <property type="molecule type" value="Genomic_DNA"/>
</dbReference>
<organism evidence="1 2">
    <name type="scientific">Lonsdalea quercina</name>
    <dbReference type="NCBI Taxonomy" id="71657"/>
    <lineage>
        <taxon>Bacteria</taxon>
        <taxon>Pseudomonadati</taxon>
        <taxon>Pseudomonadota</taxon>
        <taxon>Gammaproteobacteria</taxon>
        <taxon>Enterobacterales</taxon>
        <taxon>Pectobacteriaceae</taxon>
        <taxon>Lonsdalea</taxon>
    </lineage>
</organism>
<dbReference type="Proteomes" id="UP000187280">
    <property type="component" value="Unassembled WGS sequence"/>
</dbReference>
<dbReference type="InterPro" id="IPR038470">
    <property type="entry name" value="Cellsynth_D_sf"/>
</dbReference>
<dbReference type="GeneID" id="97765575"/>
<name>A0A1H4EQK6_9GAMM</name>
<dbReference type="GO" id="GO:0030244">
    <property type="term" value="P:cellulose biosynthetic process"/>
    <property type="evidence" value="ECO:0007669"/>
    <property type="project" value="InterPro"/>
</dbReference>
<dbReference type="Pfam" id="PF03500">
    <property type="entry name" value="Cellsynth_D"/>
    <property type="match status" value="1"/>
</dbReference>
<keyword evidence="2" id="KW-1185">Reference proteome</keyword>
<proteinExistence type="predicted"/>
<gene>
    <name evidence="1" type="ORF">SAMN02982996_02732</name>
</gene>
<dbReference type="eggNOG" id="ENOG5031C94">
    <property type="taxonomic scope" value="Bacteria"/>
</dbReference>
<sequence length="156" mass="17271">MSEWQQTTLQYYRQQQCPPGWFDLLGIIIENMMNNVGESEGQAFLQQMGEALAKRYPLPAALTVADLEREVNAVLAVFDWGYVELLPGGASLEILHLALPAGEGALSKARWLMAIKAVLQGLYAHWLKEQGGGAHVPLVGEVTDGETALRFRYQNN</sequence>
<evidence type="ECO:0000313" key="2">
    <source>
        <dbReference type="Proteomes" id="UP000187280"/>
    </source>
</evidence>
<dbReference type="STRING" id="71657.SAMN02982996_02732"/>
<dbReference type="AlphaFoldDB" id="A0A1H4EQK6"/>
<dbReference type="Gene3D" id="3.30.70.2590">
    <property type="match status" value="1"/>
</dbReference>
<reference evidence="1 2" key="1">
    <citation type="submission" date="2016-10" db="EMBL/GenBank/DDBJ databases">
        <authorList>
            <person name="de Groot N.N."/>
        </authorList>
    </citation>
    <scope>NUCLEOTIDE SEQUENCE [LARGE SCALE GENOMIC DNA]</scope>
    <source>
        <strain evidence="1 2">ATCC 29281</strain>
    </source>
</reference>